<dbReference type="PANTHER" id="PTHR31479:SF2">
    <property type="entry name" value="ALPHA_BETA-HYDROLASES SUPERFAMILY PROTEIN"/>
    <property type="match status" value="1"/>
</dbReference>
<dbReference type="InterPro" id="IPR029058">
    <property type="entry name" value="AB_hydrolase_fold"/>
</dbReference>
<name>A0ABD3I7Y5_9MARC</name>
<dbReference type="Proteomes" id="UP001633002">
    <property type="component" value="Unassembled WGS sequence"/>
</dbReference>
<sequence>MSSSLAAVLCFKCLVLFGLGFQAVKFATRSLGDVGMRLNTTPRNPNVLECVHEILARLVKGVYARDRGDPTASRYWKDIDYTEMDIDQFGGPDSQARKLKVSGSRGQSKPDEPIRVMVFKRCGSDNRKYLLKTDDDEEEEVYVPAPKYVVAIRGTMMNWKDWRANMNILGETICGLRPLYGPVMEVIKDVHDKCSADGDVCVAGHSLGAMLALVATRLLAKEKQIVLKAHLFNPPYISVSTLTKKAFLQVPIGLEKVLGIIPVFGPSAAAAVRRGAERLYDIHEEMVTAAAEEFLREKWDSAVASNQLTDVQNLVTEFLKLICTPTTGELGRSRLTNSINGFRIPQLDSLLNLKEAELGKHLDSGLNNSFPYLPGETPYPQTYRNLFPRIRICIVYSAFEVQVRMKLDEILGRRFCKDVFRAYL</sequence>
<proteinExistence type="predicted"/>
<evidence type="ECO:0008006" key="4">
    <source>
        <dbReference type="Google" id="ProtNLM"/>
    </source>
</evidence>
<organism evidence="2 3">
    <name type="scientific">Riccia sorocarpa</name>
    <dbReference type="NCBI Taxonomy" id="122646"/>
    <lineage>
        <taxon>Eukaryota</taxon>
        <taxon>Viridiplantae</taxon>
        <taxon>Streptophyta</taxon>
        <taxon>Embryophyta</taxon>
        <taxon>Marchantiophyta</taxon>
        <taxon>Marchantiopsida</taxon>
        <taxon>Marchantiidae</taxon>
        <taxon>Marchantiales</taxon>
        <taxon>Ricciaceae</taxon>
        <taxon>Riccia</taxon>
    </lineage>
</organism>
<reference evidence="2 3" key="1">
    <citation type="submission" date="2024-09" db="EMBL/GenBank/DDBJ databases">
        <title>Chromosome-scale assembly of Riccia sorocarpa.</title>
        <authorList>
            <person name="Paukszto L."/>
        </authorList>
    </citation>
    <scope>NUCLEOTIDE SEQUENCE [LARGE SCALE GENOMIC DNA]</scope>
    <source>
        <strain evidence="2">LP-2024</strain>
        <tissue evidence="2">Aerial parts of the thallus</tissue>
    </source>
</reference>
<evidence type="ECO:0000313" key="3">
    <source>
        <dbReference type="Proteomes" id="UP001633002"/>
    </source>
</evidence>
<protein>
    <recommendedName>
        <fullName evidence="4">Fungal lipase-like domain-containing protein</fullName>
    </recommendedName>
</protein>
<dbReference type="SUPFAM" id="SSF53474">
    <property type="entry name" value="alpha/beta-Hydrolases"/>
    <property type="match status" value="1"/>
</dbReference>
<dbReference type="Gene3D" id="3.40.50.1820">
    <property type="entry name" value="alpha/beta hydrolase"/>
    <property type="match status" value="1"/>
</dbReference>
<dbReference type="PANTHER" id="PTHR31479">
    <property type="entry name" value="ALPHA/BETA-HYDROLASES SUPERFAMILY PROTEIN"/>
    <property type="match status" value="1"/>
</dbReference>
<keyword evidence="3" id="KW-1185">Reference proteome</keyword>
<dbReference type="EMBL" id="JBJQOH010000002">
    <property type="protein sequence ID" value="KAL3698412.1"/>
    <property type="molecule type" value="Genomic_DNA"/>
</dbReference>
<feature type="signal peptide" evidence="1">
    <location>
        <begin position="1"/>
        <end position="20"/>
    </location>
</feature>
<keyword evidence="1" id="KW-0732">Signal</keyword>
<feature type="chain" id="PRO_5044794830" description="Fungal lipase-like domain-containing protein" evidence="1">
    <location>
        <begin position="21"/>
        <end position="424"/>
    </location>
</feature>
<gene>
    <name evidence="2" type="ORF">R1sor_012488</name>
</gene>
<comment type="caution">
    <text evidence="2">The sequence shown here is derived from an EMBL/GenBank/DDBJ whole genome shotgun (WGS) entry which is preliminary data.</text>
</comment>
<evidence type="ECO:0000313" key="2">
    <source>
        <dbReference type="EMBL" id="KAL3698412.1"/>
    </source>
</evidence>
<accession>A0ABD3I7Y5</accession>
<dbReference type="AlphaFoldDB" id="A0ABD3I7Y5"/>
<evidence type="ECO:0000256" key="1">
    <source>
        <dbReference type="SAM" id="SignalP"/>
    </source>
</evidence>